<dbReference type="EnsemblPlants" id="ONIVA06G18650.4">
    <property type="protein sequence ID" value="ONIVA06G18650.4"/>
    <property type="gene ID" value="ONIVA06G18650"/>
</dbReference>
<dbReference type="PANTHER" id="PTHR32141">
    <property type="match status" value="1"/>
</dbReference>
<evidence type="ECO:0000313" key="2">
    <source>
        <dbReference type="EnsemblPlants" id="ONIVA06G18650.4"/>
    </source>
</evidence>
<accession>A0A0E0HR92</accession>
<dbReference type="SUPFAM" id="SSF52047">
    <property type="entry name" value="RNI-like"/>
    <property type="match status" value="1"/>
</dbReference>
<dbReference type="InterPro" id="IPR055302">
    <property type="entry name" value="F-box_dom-containing"/>
</dbReference>
<name>A0A0E0HR92_ORYNI</name>
<dbReference type="Gene3D" id="1.20.1280.50">
    <property type="match status" value="1"/>
</dbReference>
<dbReference type="PANTHER" id="PTHR32141:SF40">
    <property type="entry name" value="OS06G0492900 PROTEIN"/>
    <property type="match status" value="1"/>
</dbReference>
<proteinExistence type="predicted"/>
<sequence length="520" mass="57460">MDSMQTNMLHLMGLDETMKMVTKNVFSSLPDAPVSLHAPLAFAAAARPPRDGVDRTGALPVGILCDILSRLPARDAARTSALSTRWRRLWRSVPLVLADAHLKHTGPPPPPVSEIDQVDGLGGVLRRAVDGTRDVASAVSRALAAHPGPFRSVHVTCTRMDAHHAELALWLQLLAAKGVQELVLVYQASKLDAGVRLPATLFRCSSLTCLYIGFLRFPDVATIQRAGAFPHLRELGLCSLVMGVRDLALLLDRCPVLENLEIVGHRELVRLRVASHSLRCVELCESVVEEITVEHAARLERLIVKIGHAPNLRVLGFLVPVMHELSIGNTDIRAGTKPTRRTMVQSVQMLGIQLKLFDNNQVRMLPSFLRCFPSVETLYIQSETTLSGNTTGKLNPKLLQETSPIECLQKHIKNVIMREFRMQRSELDFLKFIAERGQVLEKVVVVLTHTCSSSADRLRASLSTFMASTRLANEDCKLIVYESPFPIDATAWCFQGAFNMSKDPFDVSKCFKDGASCRAD</sequence>
<dbReference type="Pfam" id="PF00646">
    <property type="entry name" value="F-box"/>
    <property type="match status" value="1"/>
</dbReference>
<organism evidence="2">
    <name type="scientific">Oryza nivara</name>
    <name type="common">Indian wild rice</name>
    <name type="synonym">Oryza sativa f. spontanea</name>
    <dbReference type="NCBI Taxonomy" id="4536"/>
    <lineage>
        <taxon>Eukaryota</taxon>
        <taxon>Viridiplantae</taxon>
        <taxon>Streptophyta</taxon>
        <taxon>Embryophyta</taxon>
        <taxon>Tracheophyta</taxon>
        <taxon>Spermatophyta</taxon>
        <taxon>Magnoliopsida</taxon>
        <taxon>Liliopsida</taxon>
        <taxon>Poales</taxon>
        <taxon>Poaceae</taxon>
        <taxon>BOP clade</taxon>
        <taxon>Oryzoideae</taxon>
        <taxon>Oryzeae</taxon>
        <taxon>Oryzinae</taxon>
        <taxon>Oryza</taxon>
    </lineage>
</organism>
<dbReference type="InterPro" id="IPR006566">
    <property type="entry name" value="FBD"/>
</dbReference>
<dbReference type="InterPro" id="IPR053781">
    <property type="entry name" value="F-box_AtFBL13-like"/>
</dbReference>
<dbReference type="Pfam" id="PF08387">
    <property type="entry name" value="FBD"/>
    <property type="match status" value="1"/>
</dbReference>
<dbReference type="InterPro" id="IPR055411">
    <property type="entry name" value="LRR_FXL15/At3g58940/PEG3-like"/>
</dbReference>
<dbReference type="InterPro" id="IPR032675">
    <property type="entry name" value="LRR_dom_sf"/>
</dbReference>
<dbReference type="HOGENOM" id="CLU_023151_4_2_1"/>
<dbReference type="AlphaFoldDB" id="A0A0E0HR92"/>
<keyword evidence="3" id="KW-1185">Reference proteome</keyword>
<dbReference type="SUPFAM" id="SSF81383">
    <property type="entry name" value="F-box domain"/>
    <property type="match status" value="1"/>
</dbReference>
<dbReference type="InterPro" id="IPR001810">
    <property type="entry name" value="F-box_dom"/>
</dbReference>
<dbReference type="Gramene" id="ONIVA06G18650.4">
    <property type="protein sequence ID" value="ONIVA06G18650.4"/>
    <property type="gene ID" value="ONIVA06G18650"/>
</dbReference>
<reference evidence="2" key="1">
    <citation type="submission" date="2015-04" db="UniProtKB">
        <authorList>
            <consortium name="EnsemblPlants"/>
        </authorList>
    </citation>
    <scope>IDENTIFICATION</scope>
    <source>
        <strain evidence="2">SL10</strain>
    </source>
</reference>
<dbReference type="SMART" id="SM00256">
    <property type="entry name" value="FBOX"/>
    <property type="match status" value="1"/>
</dbReference>
<dbReference type="Proteomes" id="UP000006591">
    <property type="component" value="Chromosome 6"/>
</dbReference>
<evidence type="ECO:0000259" key="1">
    <source>
        <dbReference type="SMART" id="SM00256"/>
    </source>
</evidence>
<dbReference type="Pfam" id="PF24758">
    <property type="entry name" value="LRR_At5g56370"/>
    <property type="match status" value="1"/>
</dbReference>
<dbReference type="InterPro" id="IPR036047">
    <property type="entry name" value="F-box-like_dom_sf"/>
</dbReference>
<dbReference type="CDD" id="cd22160">
    <property type="entry name" value="F-box_AtFBL13-like"/>
    <property type="match status" value="1"/>
</dbReference>
<protein>
    <recommendedName>
        <fullName evidence="1">F-box domain-containing protein</fullName>
    </recommendedName>
</protein>
<evidence type="ECO:0000313" key="3">
    <source>
        <dbReference type="Proteomes" id="UP000006591"/>
    </source>
</evidence>
<dbReference type="Gene3D" id="3.80.10.10">
    <property type="entry name" value="Ribonuclease Inhibitor"/>
    <property type="match status" value="1"/>
</dbReference>
<reference evidence="2" key="2">
    <citation type="submission" date="2018-04" db="EMBL/GenBank/DDBJ databases">
        <title>OnivRS2 (Oryza nivara Reference Sequence Version 2).</title>
        <authorList>
            <person name="Zhang J."/>
            <person name="Kudrna D."/>
            <person name="Lee S."/>
            <person name="Talag J."/>
            <person name="Rajasekar S."/>
            <person name="Welchert J."/>
            <person name="Hsing Y.-I."/>
            <person name="Wing R.A."/>
        </authorList>
    </citation>
    <scope>NUCLEOTIDE SEQUENCE [LARGE SCALE GENOMIC DNA]</scope>
    <source>
        <strain evidence="2">SL10</strain>
    </source>
</reference>
<feature type="domain" description="F-box" evidence="1">
    <location>
        <begin position="59"/>
        <end position="99"/>
    </location>
</feature>